<gene>
    <name evidence="1" type="ORF">HDC05126</name>
</gene>
<sequence length="70" mass="7860">MAALRVGTGREDRATILGTIILTKYGKFDIVHKDNERGIGWRRERGCIQAEFPRRLLTDPGVNDLIKPPG</sequence>
<dbReference type="AlphaFoldDB" id="Q6IGV1"/>
<proteinExistence type="predicted"/>
<reference evidence="1" key="1">
    <citation type="journal article" date="2003" name="Genome Biol.">
        <title>An integrated gene annotation and transcriptional profiling approach towards the full gene content of the Drosophila genome.</title>
        <authorList>
            <person name="Hild M."/>
            <person name="Beckmann B."/>
            <person name="Haas S.A."/>
            <person name="Koch B."/>
            <person name="Solovyev V."/>
            <person name="Busold C."/>
            <person name="Fellenberg K."/>
            <person name="Boutros M."/>
            <person name="Vingron M."/>
            <person name="Sauer F."/>
            <person name="Hoheisel J.D."/>
            <person name="Paro R."/>
        </authorList>
    </citation>
    <scope>NUCLEOTIDE SEQUENCE</scope>
</reference>
<accession>Q6IGV1</accession>
<evidence type="ECO:0000313" key="1">
    <source>
        <dbReference type="EMBL" id="DAA02363.1"/>
    </source>
</evidence>
<organism evidence="1">
    <name type="scientific">Drosophila melanogaster</name>
    <name type="common">Fruit fly</name>
    <dbReference type="NCBI Taxonomy" id="7227"/>
    <lineage>
        <taxon>Eukaryota</taxon>
        <taxon>Metazoa</taxon>
        <taxon>Ecdysozoa</taxon>
        <taxon>Arthropoda</taxon>
        <taxon>Hexapoda</taxon>
        <taxon>Insecta</taxon>
        <taxon>Pterygota</taxon>
        <taxon>Neoptera</taxon>
        <taxon>Endopterygota</taxon>
        <taxon>Diptera</taxon>
        <taxon>Brachycera</taxon>
        <taxon>Muscomorpha</taxon>
        <taxon>Ephydroidea</taxon>
        <taxon>Drosophilidae</taxon>
        <taxon>Drosophila</taxon>
        <taxon>Sophophora</taxon>
    </lineage>
</organism>
<name>Q6IGV1_DROME</name>
<dbReference type="EMBL" id="BK003665">
    <property type="protein sequence ID" value="DAA02363.1"/>
    <property type="molecule type" value="Genomic_DNA"/>
</dbReference>
<protein>
    <submittedName>
        <fullName evidence="1">HDC05126</fullName>
    </submittedName>
</protein>